<evidence type="ECO:0000256" key="4">
    <source>
        <dbReference type="SAM" id="SignalP"/>
    </source>
</evidence>
<dbReference type="EMBL" id="JACMSC010000007">
    <property type="protein sequence ID" value="KAG6515585.1"/>
    <property type="molecule type" value="Genomic_DNA"/>
</dbReference>
<evidence type="ECO:0000256" key="1">
    <source>
        <dbReference type="ARBA" id="ARBA00004498"/>
    </source>
</evidence>
<protein>
    <submittedName>
        <fullName evidence="5">Uncharacterized protein</fullName>
    </submittedName>
</protein>
<dbReference type="GO" id="GO:0004061">
    <property type="term" value="F:arylformamidase activity"/>
    <property type="evidence" value="ECO:0007669"/>
    <property type="project" value="InterPro"/>
</dbReference>
<keyword evidence="6" id="KW-1185">Reference proteome</keyword>
<accession>A0A8J5HG31</accession>
<dbReference type="AlphaFoldDB" id="A0A8J5HG31"/>
<dbReference type="InterPro" id="IPR037175">
    <property type="entry name" value="KFase_sf"/>
</dbReference>
<evidence type="ECO:0000256" key="2">
    <source>
        <dbReference type="ARBA" id="ARBA00007865"/>
    </source>
</evidence>
<reference evidence="5 6" key="1">
    <citation type="submission" date="2020-08" db="EMBL/GenBank/DDBJ databases">
        <title>Plant Genome Project.</title>
        <authorList>
            <person name="Zhang R.-G."/>
        </authorList>
    </citation>
    <scope>NUCLEOTIDE SEQUENCE [LARGE SCALE GENOMIC DNA]</scope>
    <source>
        <tissue evidence="5">Rhizome</tissue>
    </source>
</reference>
<evidence type="ECO:0000313" key="6">
    <source>
        <dbReference type="Proteomes" id="UP000734854"/>
    </source>
</evidence>
<keyword evidence="3" id="KW-0272">Extracellular matrix</keyword>
<dbReference type="PANTHER" id="PTHR31118">
    <property type="entry name" value="CYCLASE-LIKE PROTEIN 2"/>
    <property type="match status" value="1"/>
</dbReference>
<evidence type="ECO:0000313" key="5">
    <source>
        <dbReference type="EMBL" id="KAG6515585.1"/>
    </source>
</evidence>
<feature type="signal peptide" evidence="4">
    <location>
        <begin position="1"/>
        <end position="34"/>
    </location>
</feature>
<comment type="caution">
    <text evidence="5">The sequence shown here is derived from an EMBL/GenBank/DDBJ whole genome shotgun (WGS) entry which is preliminary data.</text>
</comment>
<keyword evidence="3" id="KW-0964">Secreted</keyword>
<proteinExistence type="inferred from homology"/>
<comment type="similarity">
    <text evidence="2">Belongs to the Cyclase 1 superfamily.</text>
</comment>
<dbReference type="Proteomes" id="UP000734854">
    <property type="component" value="Unassembled WGS sequence"/>
</dbReference>
<feature type="chain" id="PRO_5035317871" evidence="4">
    <location>
        <begin position="35"/>
        <end position="576"/>
    </location>
</feature>
<comment type="subcellular location">
    <subcellularLocation>
        <location evidence="1">Secreted</location>
        <location evidence="1">Extracellular space</location>
        <location evidence="1">Extracellular matrix</location>
    </subcellularLocation>
</comment>
<dbReference type="Pfam" id="PF04199">
    <property type="entry name" value="Cyclase"/>
    <property type="match status" value="2"/>
</dbReference>
<dbReference type="GO" id="GO:0019441">
    <property type="term" value="P:L-tryptophan catabolic process to kynurenine"/>
    <property type="evidence" value="ECO:0007669"/>
    <property type="project" value="InterPro"/>
</dbReference>
<sequence length="576" mass="63994">MGLHPPPTAMAAAAVSLFFLFLIYLVVLPSPGGATTAHPGYPQDEECGLGELAVVRPEEYGGGRIVDISHAYREEMPGWELQEGLGRFLRLTRSMDDGDVAYFSELRLPAHSGTHVDAPGHVFRRYYEAGFDVDTLDLDVLNGPALLLDVPRDKNITAEVMKSLHIPKGARRVLFRTLNTDRQLMWKTEFDTSYVGFMKDGAQWLVDNTEVKLVGIDYLSVAAWDDLIPSHLVFLESRPAYMTCTACLFGYEEPRDHPLAINCDTLLFFVSSTRSVTDFASDAMITTAAKPVHVLLLHFLLGVVSSAAATSAHPGYPEAEQCGAVVDMVVNRMEEYDSGRILDITHFYREDMPSWDSDEGLGSFLWLTASMKNGSKANTSVMKLPAHSGTHVDAPGHVFQHYFEAGFDVDTLDLHVLNGEVLDNFSCGYSSFSVGLLPLCPALLVDVPRDENITAEVMKYLHIPKGVHRVLFRTLNTDRRLMWKKEFDSSYVGFMKDGAQWLVDNTDVKLVGLDYLSVAAWDDMVPSHLAFLESREIILVEGLKLDDVEAGIYNLHCLPLRLRGAEGSPLRCILIK</sequence>
<organism evidence="5 6">
    <name type="scientific">Zingiber officinale</name>
    <name type="common">Ginger</name>
    <name type="synonym">Amomum zingiber</name>
    <dbReference type="NCBI Taxonomy" id="94328"/>
    <lineage>
        <taxon>Eukaryota</taxon>
        <taxon>Viridiplantae</taxon>
        <taxon>Streptophyta</taxon>
        <taxon>Embryophyta</taxon>
        <taxon>Tracheophyta</taxon>
        <taxon>Spermatophyta</taxon>
        <taxon>Magnoliopsida</taxon>
        <taxon>Liliopsida</taxon>
        <taxon>Zingiberales</taxon>
        <taxon>Zingiberaceae</taxon>
        <taxon>Zingiber</taxon>
    </lineage>
</organism>
<gene>
    <name evidence="5" type="ORF">ZIOFF_026014</name>
</gene>
<dbReference type="PANTHER" id="PTHR31118:SF12">
    <property type="entry name" value="CYCLASE-LIKE PROTEIN 2"/>
    <property type="match status" value="1"/>
</dbReference>
<name>A0A8J5HG31_ZINOF</name>
<evidence type="ECO:0000256" key="3">
    <source>
        <dbReference type="ARBA" id="ARBA00022530"/>
    </source>
</evidence>
<keyword evidence="4" id="KW-0732">Signal</keyword>
<dbReference type="SUPFAM" id="SSF102198">
    <property type="entry name" value="Putative cyclase"/>
    <property type="match status" value="2"/>
</dbReference>
<dbReference type="Gene3D" id="3.50.30.50">
    <property type="entry name" value="Putative cyclase"/>
    <property type="match status" value="2"/>
</dbReference>
<dbReference type="InterPro" id="IPR007325">
    <property type="entry name" value="KFase/CYL"/>
</dbReference>